<comment type="caution">
    <text evidence="3">The sequence shown here is derived from an EMBL/GenBank/DDBJ whole genome shotgun (WGS) entry which is preliminary data.</text>
</comment>
<keyword evidence="4" id="KW-1185">Reference proteome</keyword>
<evidence type="ECO:0000313" key="3">
    <source>
        <dbReference type="EMBL" id="MFD2157341.1"/>
    </source>
</evidence>
<reference evidence="4" key="1">
    <citation type="journal article" date="2019" name="Int. J. Syst. Evol. Microbiol.">
        <title>The Global Catalogue of Microorganisms (GCM) 10K type strain sequencing project: providing services to taxonomists for standard genome sequencing and annotation.</title>
        <authorList>
            <consortium name="The Broad Institute Genomics Platform"/>
            <consortium name="The Broad Institute Genome Sequencing Center for Infectious Disease"/>
            <person name="Wu L."/>
            <person name="Ma J."/>
        </authorList>
    </citation>
    <scope>NUCLEOTIDE SEQUENCE [LARGE SCALE GENOMIC DNA]</scope>
    <source>
        <strain evidence="4">CCUG 57942</strain>
    </source>
</reference>
<evidence type="ECO:0000259" key="2">
    <source>
        <dbReference type="Pfam" id="PF07589"/>
    </source>
</evidence>
<gene>
    <name evidence="3" type="ORF">ACFSW8_00345</name>
</gene>
<name>A0ABW4Z660_9BACT</name>
<accession>A0ABW4Z660</accession>
<dbReference type="EMBL" id="JBHUJB010000005">
    <property type="protein sequence ID" value="MFD2157341.1"/>
    <property type="molecule type" value="Genomic_DNA"/>
</dbReference>
<organism evidence="3 4">
    <name type="scientific">Rubritalea tangerina</name>
    <dbReference type="NCBI Taxonomy" id="430798"/>
    <lineage>
        <taxon>Bacteria</taxon>
        <taxon>Pseudomonadati</taxon>
        <taxon>Verrucomicrobiota</taxon>
        <taxon>Verrucomicrobiia</taxon>
        <taxon>Verrucomicrobiales</taxon>
        <taxon>Rubritaleaceae</taxon>
        <taxon>Rubritalea</taxon>
    </lineage>
</organism>
<keyword evidence="1" id="KW-0732">Signal</keyword>
<feature type="chain" id="PRO_5047109068" evidence="1">
    <location>
        <begin position="25"/>
        <end position="273"/>
    </location>
</feature>
<sequence>MKKTHRSCFLGAVSLITIASSTHAATVFSSTFTGTNTTVAYTSPPAGNNATNAANLNTGTQVGTWLADPTSTGTSGTAVQVSTGTLNGMTSPWLLIGRAGNDTTHLSTATMDLEGAGVALNGTTISLTANLINSGGQNGGLLITGYTSSGTALFTSVMGNGGSFGQRDLSTASDTAGTLDDTDLDVWSANNTSATISFALGTSNYTITGDGGTTNLAGSYFNSGTLDRIELKAVGSKALWGIDNISVVAIPEPSSTCLLGLAGLACILRRRKI</sequence>
<dbReference type="NCBIfam" id="TIGR02595">
    <property type="entry name" value="PEP_CTERM"/>
    <property type="match status" value="1"/>
</dbReference>
<dbReference type="Pfam" id="PF07589">
    <property type="entry name" value="PEP-CTERM"/>
    <property type="match status" value="1"/>
</dbReference>
<dbReference type="Proteomes" id="UP001597389">
    <property type="component" value="Unassembled WGS sequence"/>
</dbReference>
<proteinExistence type="predicted"/>
<feature type="domain" description="Ice-binding protein C-terminal" evidence="2">
    <location>
        <begin position="249"/>
        <end position="272"/>
    </location>
</feature>
<protein>
    <submittedName>
        <fullName evidence="3">PEP-CTERM sorting domain-containing protein</fullName>
    </submittedName>
</protein>
<feature type="signal peptide" evidence="1">
    <location>
        <begin position="1"/>
        <end position="24"/>
    </location>
</feature>
<evidence type="ECO:0000256" key="1">
    <source>
        <dbReference type="SAM" id="SignalP"/>
    </source>
</evidence>
<evidence type="ECO:0000313" key="4">
    <source>
        <dbReference type="Proteomes" id="UP001597389"/>
    </source>
</evidence>
<dbReference type="RefSeq" id="WP_377177166.1">
    <property type="nucleotide sequence ID" value="NZ_JBHUJB010000005.1"/>
</dbReference>
<dbReference type="InterPro" id="IPR013424">
    <property type="entry name" value="Ice-binding_C"/>
</dbReference>